<dbReference type="AlphaFoldDB" id="A0A067MDE2"/>
<keyword evidence="3" id="KW-0032">Aminotransferase</keyword>
<dbReference type="Pfam" id="PF00155">
    <property type="entry name" value="Aminotran_1_2"/>
    <property type="match status" value="1"/>
</dbReference>
<comment type="similarity">
    <text evidence="2">Belongs to the class-I pyridoxal-phosphate-dependent aminotransferase family.</text>
</comment>
<keyword evidence="4" id="KW-0808">Transferase</keyword>
<organism evidence="7 8">
    <name type="scientific">Botryobasidium botryosum (strain FD-172 SS1)</name>
    <dbReference type="NCBI Taxonomy" id="930990"/>
    <lineage>
        <taxon>Eukaryota</taxon>
        <taxon>Fungi</taxon>
        <taxon>Dikarya</taxon>
        <taxon>Basidiomycota</taxon>
        <taxon>Agaricomycotina</taxon>
        <taxon>Agaricomycetes</taxon>
        <taxon>Cantharellales</taxon>
        <taxon>Botryobasidiaceae</taxon>
        <taxon>Botryobasidium</taxon>
    </lineage>
</organism>
<sequence>MNLGIETTTQGEEKDTKGALILGDQKNPATPAIFSHFTNEFYASLLSESSNSLPPSAIRSLMHHRDRPGLISFLAGDPAPSTFPITSLSFTLRSPTDPSTETPITIKGEDLETSLKYTASRGINSLIDWLYGIQEHSHGRKRGEGWRISIGAGCQDLIYKAFSTLLNPGDSVLIEAPVYTGVIPILQWTKADSIEVETDGNGISASHLKSILDKWPAEKPLPKLLFTVPYGCNPTGATASLQRRLEVLALARKYNFLILEDDPYFYLYYGPEPRPASYFHLEAADGRGVGLVLRLDSLSKVLSSGLRIGFASGPEALLDALDKHTSSSNLQPASVSQVIAHSVLSHWGIDGLLTHTATISLFYKSKRDMIEVAMKKHLSGLAVWNSPVSGMFIWMKLLLPPAPSSIDGDGDSNHLIQTKALERGVLALPGSAFFPNGRMTAYVRVAFSVLTEEQADVGMRRLAEVVREERDAAGVATP</sequence>
<dbReference type="InParanoid" id="A0A067MDE2"/>
<evidence type="ECO:0000313" key="7">
    <source>
        <dbReference type="EMBL" id="KDQ13584.1"/>
    </source>
</evidence>
<dbReference type="Proteomes" id="UP000027195">
    <property type="component" value="Unassembled WGS sequence"/>
</dbReference>
<evidence type="ECO:0000256" key="1">
    <source>
        <dbReference type="ARBA" id="ARBA00001933"/>
    </source>
</evidence>
<dbReference type="InterPro" id="IPR015421">
    <property type="entry name" value="PyrdxlP-dep_Trfase_major"/>
</dbReference>
<accession>A0A067MDE2</accession>
<feature type="domain" description="Aminotransferase class I/classII large" evidence="6">
    <location>
        <begin position="147"/>
        <end position="462"/>
    </location>
</feature>
<reference evidence="8" key="1">
    <citation type="journal article" date="2014" name="Proc. Natl. Acad. Sci. U.S.A.">
        <title>Extensive sampling of basidiomycete genomes demonstrates inadequacy of the white-rot/brown-rot paradigm for wood decay fungi.</title>
        <authorList>
            <person name="Riley R."/>
            <person name="Salamov A.A."/>
            <person name="Brown D.W."/>
            <person name="Nagy L.G."/>
            <person name="Floudas D."/>
            <person name="Held B.W."/>
            <person name="Levasseur A."/>
            <person name="Lombard V."/>
            <person name="Morin E."/>
            <person name="Otillar R."/>
            <person name="Lindquist E.A."/>
            <person name="Sun H."/>
            <person name="LaButti K.M."/>
            <person name="Schmutz J."/>
            <person name="Jabbour D."/>
            <person name="Luo H."/>
            <person name="Baker S.E."/>
            <person name="Pisabarro A.G."/>
            <person name="Walton J.D."/>
            <person name="Blanchette R.A."/>
            <person name="Henrissat B."/>
            <person name="Martin F."/>
            <person name="Cullen D."/>
            <person name="Hibbett D.S."/>
            <person name="Grigoriev I.V."/>
        </authorList>
    </citation>
    <scope>NUCLEOTIDE SEQUENCE [LARGE SCALE GENOMIC DNA]</scope>
    <source>
        <strain evidence="8">FD-172 SS1</strain>
    </source>
</reference>
<protein>
    <recommendedName>
        <fullName evidence="6">Aminotransferase class I/classII large domain-containing protein</fullName>
    </recommendedName>
</protein>
<evidence type="ECO:0000256" key="2">
    <source>
        <dbReference type="ARBA" id="ARBA00007441"/>
    </source>
</evidence>
<dbReference type="STRING" id="930990.A0A067MDE2"/>
<keyword evidence="5" id="KW-0663">Pyridoxal phosphate</keyword>
<dbReference type="SUPFAM" id="SSF53383">
    <property type="entry name" value="PLP-dependent transferases"/>
    <property type="match status" value="1"/>
</dbReference>
<gene>
    <name evidence="7" type="ORF">BOTBODRAFT_33591</name>
</gene>
<proteinExistence type="inferred from homology"/>
<evidence type="ECO:0000256" key="4">
    <source>
        <dbReference type="ARBA" id="ARBA00022679"/>
    </source>
</evidence>
<keyword evidence="8" id="KW-1185">Reference proteome</keyword>
<dbReference type="Gene3D" id="3.40.640.10">
    <property type="entry name" value="Type I PLP-dependent aspartate aminotransferase-like (Major domain)"/>
    <property type="match status" value="1"/>
</dbReference>
<dbReference type="GO" id="GO:0030170">
    <property type="term" value="F:pyridoxal phosphate binding"/>
    <property type="evidence" value="ECO:0007669"/>
    <property type="project" value="InterPro"/>
</dbReference>
<dbReference type="HOGENOM" id="CLU_017584_0_6_1"/>
<dbReference type="InterPro" id="IPR015424">
    <property type="entry name" value="PyrdxlP-dep_Trfase"/>
</dbReference>
<name>A0A067MDE2_BOTB1</name>
<evidence type="ECO:0000256" key="3">
    <source>
        <dbReference type="ARBA" id="ARBA00022576"/>
    </source>
</evidence>
<dbReference type="GO" id="GO:0008483">
    <property type="term" value="F:transaminase activity"/>
    <property type="evidence" value="ECO:0007669"/>
    <property type="project" value="UniProtKB-KW"/>
</dbReference>
<dbReference type="GO" id="GO:1901605">
    <property type="term" value="P:alpha-amino acid metabolic process"/>
    <property type="evidence" value="ECO:0007669"/>
    <property type="project" value="TreeGrafter"/>
</dbReference>
<dbReference type="EMBL" id="KL198043">
    <property type="protein sequence ID" value="KDQ13584.1"/>
    <property type="molecule type" value="Genomic_DNA"/>
</dbReference>
<evidence type="ECO:0000259" key="6">
    <source>
        <dbReference type="Pfam" id="PF00155"/>
    </source>
</evidence>
<comment type="cofactor">
    <cofactor evidence="1">
        <name>pyridoxal 5'-phosphate</name>
        <dbReference type="ChEBI" id="CHEBI:597326"/>
    </cofactor>
</comment>
<dbReference type="PANTHER" id="PTHR42790">
    <property type="entry name" value="AMINOTRANSFERASE"/>
    <property type="match status" value="1"/>
</dbReference>
<dbReference type="InterPro" id="IPR050859">
    <property type="entry name" value="Class-I_PLP-dep_aminotransf"/>
</dbReference>
<dbReference type="FunCoup" id="A0A067MDE2">
    <property type="interactions" value="149"/>
</dbReference>
<dbReference type="InterPro" id="IPR004839">
    <property type="entry name" value="Aminotransferase_I/II_large"/>
</dbReference>
<evidence type="ECO:0000256" key="5">
    <source>
        <dbReference type="ARBA" id="ARBA00022898"/>
    </source>
</evidence>
<evidence type="ECO:0000313" key="8">
    <source>
        <dbReference type="Proteomes" id="UP000027195"/>
    </source>
</evidence>
<dbReference type="CDD" id="cd00609">
    <property type="entry name" value="AAT_like"/>
    <property type="match status" value="1"/>
</dbReference>
<dbReference type="OrthoDB" id="691673at2759"/>
<dbReference type="PANTHER" id="PTHR42790:SF19">
    <property type="entry name" value="KYNURENINE_ALPHA-AMINOADIPATE AMINOTRANSFERASE, MITOCHONDRIAL"/>
    <property type="match status" value="1"/>
</dbReference>